<feature type="active site" description="Proton donor/acceptor" evidence="3">
    <location>
        <position position="168"/>
    </location>
</feature>
<dbReference type="GO" id="GO:0046487">
    <property type="term" value="P:glyoxylate metabolic process"/>
    <property type="evidence" value="ECO:0007669"/>
    <property type="project" value="TreeGrafter"/>
</dbReference>
<accession>A0A4R1F1D5</accession>
<organism evidence="5 6">
    <name type="scientific">Cocleimonas flava</name>
    <dbReference type="NCBI Taxonomy" id="634765"/>
    <lineage>
        <taxon>Bacteria</taxon>
        <taxon>Pseudomonadati</taxon>
        <taxon>Pseudomonadota</taxon>
        <taxon>Gammaproteobacteria</taxon>
        <taxon>Thiotrichales</taxon>
        <taxon>Thiotrichaceae</taxon>
        <taxon>Cocleimonas</taxon>
    </lineage>
</organism>
<evidence type="ECO:0000256" key="1">
    <source>
        <dbReference type="ARBA" id="ARBA00023235"/>
    </source>
</evidence>
<keyword evidence="5" id="KW-0670">Pyruvate</keyword>
<dbReference type="PIRSF" id="PIRSF006241">
    <property type="entry name" value="HyI"/>
    <property type="match status" value="1"/>
</dbReference>
<protein>
    <submittedName>
        <fullName evidence="5">Hydroxypyruvate isomerase</fullName>
    </submittedName>
</protein>
<dbReference type="InterPro" id="IPR026040">
    <property type="entry name" value="HyI-like"/>
</dbReference>
<dbReference type="AlphaFoldDB" id="A0A4R1F1D5"/>
<dbReference type="EMBL" id="SMFQ01000003">
    <property type="protein sequence ID" value="TCJ87683.1"/>
    <property type="molecule type" value="Genomic_DNA"/>
</dbReference>
<dbReference type="Proteomes" id="UP000294887">
    <property type="component" value="Unassembled WGS sequence"/>
</dbReference>
<dbReference type="InterPro" id="IPR050417">
    <property type="entry name" value="Sugar_Epim/Isomerase"/>
</dbReference>
<dbReference type="PANTHER" id="PTHR43489">
    <property type="entry name" value="ISOMERASE"/>
    <property type="match status" value="1"/>
</dbReference>
<keyword evidence="1 2" id="KW-0413">Isomerase</keyword>
<reference evidence="5 6" key="1">
    <citation type="submission" date="2019-03" db="EMBL/GenBank/DDBJ databases">
        <title>Genomic Encyclopedia of Type Strains, Phase IV (KMG-IV): sequencing the most valuable type-strain genomes for metagenomic binning, comparative biology and taxonomic classification.</title>
        <authorList>
            <person name="Goeker M."/>
        </authorList>
    </citation>
    <scope>NUCLEOTIDE SEQUENCE [LARGE SCALE GENOMIC DNA]</scope>
    <source>
        <strain evidence="5 6">DSM 24830</strain>
    </source>
</reference>
<evidence type="ECO:0000313" key="5">
    <source>
        <dbReference type="EMBL" id="TCJ87683.1"/>
    </source>
</evidence>
<gene>
    <name evidence="5" type="ORF">EV695_2196</name>
</gene>
<proteinExistence type="inferred from homology"/>
<dbReference type="InterPro" id="IPR013022">
    <property type="entry name" value="Xyl_isomerase-like_TIM-brl"/>
</dbReference>
<dbReference type="SUPFAM" id="SSF51658">
    <property type="entry name" value="Xylose isomerase-like"/>
    <property type="match status" value="1"/>
</dbReference>
<dbReference type="FunFam" id="3.20.20.150:FF:000007">
    <property type="entry name" value="Hydroxypyruvate isomerase"/>
    <property type="match status" value="1"/>
</dbReference>
<evidence type="ECO:0000256" key="2">
    <source>
        <dbReference type="PIRNR" id="PIRNR006241"/>
    </source>
</evidence>
<name>A0A4R1F1D5_9GAMM</name>
<dbReference type="PANTHER" id="PTHR43489:SF6">
    <property type="entry name" value="HYDROXYPYRUVATE ISOMERASE-RELATED"/>
    <property type="match status" value="1"/>
</dbReference>
<feature type="active site" description="Proton donor/acceptor" evidence="3">
    <location>
        <position position="265"/>
    </location>
</feature>
<dbReference type="InterPro" id="IPR036237">
    <property type="entry name" value="Xyl_isomerase-like_sf"/>
</dbReference>
<comment type="caution">
    <text evidence="5">The sequence shown here is derived from an EMBL/GenBank/DDBJ whole genome shotgun (WGS) entry which is preliminary data.</text>
</comment>
<evidence type="ECO:0000259" key="4">
    <source>
        <dbReference type="Pfam" id="PF01261"/>
    </source>
</evidence>
<evidence type="ECO:0000256" key="3">
    <source>
        <dbReference type="PIRSR" id="PIRSR006241-50"/>
    </source>
</evidence>
<evidence type="ECO:0000313" key="6">
    <source>
        <dbReference type="Proteomes" id="UP000294887"/>
    </source>
</evidence>
<dbReference type="Gene3D" id="3.20.20.150">
    <property type="entry name" value="Divalent-metal-dependent TIM barrel enzymes"/>
    <property type="match status" value="1"/>
</dbReference>
<feature type="domain" description="Xylose isomerase-like TIM barrel" evidence="4">
    <location>
        <begin position="38"/>
        <end position="279"/>
    </location>
</feature>
<keyword evidence="6" id="KW-1185">Reference proteome</keyword>
<dbReference type="Pfam" id="PF01261">
    <property type="entry name" value="AP_endonuc_2"/>
    <property type="match status" value="1"/>
</dbReference>
<sequence length="286" mass="31782">MIKTTTHQSINQSINPSNKLSANLGFLWQELSLVEGIHAAANAGFDAVECHWPFETPAEDVKQALEETGLPMLSLNTLPGDLSAGDFGVCAIPERENEARQYIKQAVDYAAQINAQHVHVMSGKIPEKVLQSGGVSNGYLESCFDVYLSNLNYAADLAADHDIGILIEPINRQDIPGYYLSDIETAVETVACLSRSNIKIMFDCYHIQVAQGNLMKKLEQYLEYIQHVQIAAVPSRHEPDEGEVCYGRLLSWLYELGYTGYVGAEYRPRATTNEGLGWMNFKDSRC</sequence>
<dbReference type="GO" id="GO:0008903">
    <property type="term" value="F:hydroxypyruvate isomerase activity"/>
    <property type="evidence" value="ECO:0007669"/>
    <property type="project" value="TreeGrafter"/>
</dbReference>
<comment type="similarity">
    <text evidence="2">Belongs to the hyi family.</text>
</comment>
<dbReference type="RefSeq" id="WP_207907050.1">
    <property type="nucleotide sequence ID" value="NZ_BAAAFU010000004.1"/>
</dbReference>